<reference evidence="1 2" key="1">
    <citation type="journal article" date="2019" name="Nat. Ecol. Evol.">
        <title>Megaphylogeny resolves global patterns of mushroom evolution.</title>
        <authorList>
            <person name="Varga T."/>
            <person name="Krizsan K."/>
            <person name="Foldi C."/>
            <person name="Dima B."/>
            <person name="Sanchez-Garcia M."/>
            <person name="Sanchez-Ramirez S."/>
            <person name="Szollosi G.J."/>
            <person name="Szarkandi J.G."/>
            <person name="Papp V."/>
            <person name="Albert L."/>
            <person name="Andreopoulos W."/>
            <person name="Angelini C."/>
            <person name="Antonin V."/>
            <person name="Barry K.W."/>
            <person name="Bougher N.L."/>
            <person name="Buchanan P."/>
            <person name="Buyck B."/>
            <person name="Bense V."/>
            <person name="Catcheside P."/>
            <person name="Chovatia M."/>
            <person name="Cooper J."/>
            <person name="Damon W."/>
            <person name="Desjardin D."/>
            <person name="Finy P."/>
            <person name="Geml J."/>
            <person name="Haridas S."/>
            <person name="Hughes K."/>
            <person name="Justo A."/>
            <person name="Karasinski D."/>
            <person name="Kautmanova I."/>
            <person name="Kiss B."/>
            <person name="Kocsube S."/>
            <person name="Kotiranta H."/>
            <person name="LaButti K.M."/>
            <person name="Lechner B.E."/>
            <person name="Liimatainen K."/>
            <person name="Lipzen A."/>
            <person name="Lukacs Z."/>
            <person name="Mihaltcheva S."/>
            <person name="Morgado L.N."/>
            <person name="Niskanen T."/>
            <person name="Noordeloos M.E."/>
            <person name="Ohm R.A."/>
            <person name="Ortiz-Santana B."/>
            <person name="Ovrebo C."/>
            <person name="Racz N."/>
            <person name="Riley R."/>
            <person name="Savchenko A."/>
            <person name="Shiryaev A."/>
            <person name="Soop K."/>
            <person name="Spirin V."/>
            <person name="Szebenyi C."/>
            <person name="Tomsovsky M."/>
            <person name="Tulloss R.E."/>
            <person name="Uehling J."/>
            <person name="Grigoriev I.V."/>
            <person name="Vagvolgyi C."/>
            <person name="Papp T."/>
            <person name="Martin F.M."/>
            <person name="Miettinen O."/>
            <person name="Hibbett D.S."/>
            <person name="Nagy L.G."/>
        </authorList>
    </citation>
    <scope>NUCLEOTIDE SEQUENCE [LARGE SCALE GENOMIC DNA]</scope>
    <source>
        <strain evidence="1 2">CBS 166.37</strain>
    </source>
</reference>
<dbReference type="AlphaFoldDB" id="A0A5C3LLL5"/>
<dbReference type="Proteomes" id="UP000308652">
    <property type="component" value="Unassembled WGS sequence"/>
</dbReference>
<dbReference type="EMBL" id="ML213649">
    <property type="protein sequence ID" value="TFK33417.1"/>
    <property type="molecule type" value="Genomic_DNA"/>
</dbReference>
<keyword evidence="2" id="KW-1185">Reference proteome</keyword>
<sequence length="88" mass="9857">MKLKQEFSFGCETDETEHFHAHICTVLAFGGIEKDFYAHICIIFDAHVGRSINLIILSSRAPSSIIILRLAVILPLVDVERHTGPHLC</sequence>
<proteinExistence type="predicted"/>
<organism evidence="1 2">
    <name type="scientific">Crucibulum laeve</name>
    <dbReference type="NCBI Taxonomy" id="68775"/>
    <lineage>
        <taxon>Eukaryota</taxon>
        <taxon>Fungi</taxon>
        <taxon>Dikarya</taxon>
        <taxon>Basidiomycota</taxon>
        <taxon>Agaricomycotina</taxon>
        <taxon>Agaricomycetes</taxon>
        <taxon>Agaricomycetidae</taxon>
        <taxon>Agaricales</taxon>
        <taxon>Agaricineae</taxon>
        <taxon>Nidulariaceae</taxon>
        <taxon>Crucibulum</taxon>
    </lineage>
</organism>
<evidence type="ECO:0000313" key="1">
    <source>
        <dbReference type="EMBL" id="TFK33417.1"/>
    </source>
</evidence>
<name>A0A5C3LLL5_9AGAR</name>
<accession>A0A5C3LLL5</accession>
<protein>
    <submittedName>
        <fullName evidence="1">Uncharacterized protein</fullName>
    </submittedName>
</protein>
<evidence type="ECO:0000313" key="2">
    <source>
        <dbReference type="Proteomes" id="UP000308652"/>
    </source>
</evidence>
<gene>
    <name evidence="1" type="ORF">BDQ12DRAFT_691227</name>
</gene>